<dbReference type="Proteomes" id="UP001501692">
    <property type="component" value="Unassembled WGS sequence"/>
</dbReference>
<accession>A0ABP9GYA6</accession>
<protein>
    <recommendedName>
        <fullName evidence="4">Carboxypeptidase-like regulatory domain-containing protein</fullName>
    </recommendedName>
</protein>
<dbReference type="SUPFAM" id="SSF49464">
    <property type="entry name" value="Carboxypeptidase regulatory domain-like"/>
    <property type="match status" value="1"/>
</dbReference>
<evidence type="ECO:0000313" key="3">
    <source>
        <dbReference type="Proteomes" id="UP001501692"/>
    </source>
</evidence>
<proteinExistence type="predicted"/>
<dbReference type="EMBL" id="BAABJK010000002">
    <property type="protein sequence ID" value="GAA4956996.1"/>
    <property type="molecule type" value="Genomic_DNA"/>
</dbReference>
<evidence type="ECO:0000313" key="2">
    <source>
        <dbReference type="EMBL" id="GAA4956996.1"/>
    </source>
</evidence>
<sequence>MFLITKKSSLFFLLFLVLFSNLINAQENKLFNCKLINSKNKTPLPFATILIKNKAKGLISNIDGGFKIPYKLKTLNDTLVISSIGYTTKEVSLSDFDTDIINVITLAEKTEILNEVVVIASKKKIKRRSALEIFNLALEKIPENYPFTPFSYVGYYRDYQIKEKEYLNLNEAIMEVFDPGFALNDFNHTQTRIYQYKKNTIFPIDTIASKPYDFIKGEKKISSNFNIRNENGNEFTILRSHDAIRNYNINTYDFVNRLDFNFVKNHQIKRLPDTSINNIPLYCIDIYKALDNIIVNGKIYISKGDFKIYKMQYAVYDNRKPNKKLDTQEQSFGKLLYEIILEYQLKKEKMYLNYISFNNTFEVLQNPKFTTVGAEINYTKSFDPISNTYEIIFNSFEITFNNILSPKNAFKKSNYKLWYRDKKLKIDNIKVNKDKVVLYLNEKLILSSREMKSSNEKIENNINIKVKNLKDINGNLVNQREFISYNQFREFFVQELKINSSKPSGTFFMLKNDPIFKNQPIAPFENLSDYWLNTPLKTD</sequence>
<name>A0ABP9GYA6_9FLAO</name>
<reference evidence="3" key="1">
    <citation type="journal article" date="2019" name="Int. J. Syst. Evol. Microbiol.">
        <title>The Global Catalogue of Microorganisms (GCM) 10K type strain sequencing project: providing services to taxonomists for standard genome sequencing and annotation.</title>
        <authorList>
            <consortium name="The Broad Institute Genomics Platform"/>
            <consortium name="The Broad Institute Genome Sequencing Center for Infectious Disease"/>
            <person name="Wu L."/>
            <person name="Ma J."/>
        </authorList>
    </citation>
    <scope>NUCLEOTIDE SEQUENCE [LARGE SCALE GENOMIC DNA]</scope>
    <source>
        <strain evidence="3">JCM 18287</strain>
    </source>
</reference>
<keyword evidence="1" id="KW-0732">Signal</keyword>
<keyword evidence="3" id="KW-1185">Reference proteome</keyword>
<organism evidence="2 3">
    <name type="scientific">Algibacter aquimarinus</name>
    <dbReference type="NCBI Taxonomy" id="1136748"/>
    <lineage>
        <taxon>Bacteria</taxon>
        <taxon>Pseudomonadati</taxon>
        <taxon>Bacteroidota</taxon>
        <taxon>Flavobacteriia</taxon>
        <taxon>Flavobacteriales</taxon>
        <taxon>Flavobacteriaceae</taxon>
        <taxon>Algibacter</taxon>
    </lineage>
</organism>
<comment type="caution">
    <text evidence="2">The sequence shown here is derived from an EMBL/GenBank/DDBJ whole genome shotgun (WGS) entry which is preliminary data.</text>
</comment>
<evidence type="ECO:0000256" key="1">
    <source>
        <dbReference type="SAM" id="SignalP"/>
    </source>
</evidence>
<evidence type="ECO:0008006" key="4">
    <source>
        <dbReference type="Google" id="ProtNLM"/>
    </source>
</evidence>
<dbReference type="InterPro" id="IPR008969">
    <property type="entry name" value="CarboxyPept-like_regulatory"/>
</dbReference>
<gene>
    <name evidence="2" type="ORF">GCM10023315_00330</name>
</gene>
<dbReference type="Pfam" id="PF13715">
    <property type="entry name" value="CarbopepD_reg_2"/>
    <property type="match status" value="1"/>
</dbReference>
<feature type="signal peptide" evidence="1">
    <location>
        <begin position="1"/>
        <end position="25"/>
    </location>
</feature>
<feature type="chain" id="PRO_5047517592" description="Carboxypeptidase-like regulatory domain-containing protein" evidence="1">
    <location>
        <begin position="26"/>
        <end position="539"/>
    </location>
</feature>